<name>A0A423TVY0_PENVA</name>
<feature type="signal peptide" evidence="1">
    <location>
        <begin position="1"/>
        <end position="19"/>
    </location>
</feature>
<dbReference type="InterPro" id="IPR052682">
    <property type="entry name" value="MZB1"/>
</dbReference>
<keyword evidence="3" id="KW-1185">Reference proteome</keyword>
<sequence>MKTLGKVWIFITLYVSAIGESDVDFIDTDGVNDPEAALKCDACRAVTYKFAESFSTAQGVMSRTIALKDEEIVEAAEGTCDDLWQGYGSIKVNDEERLAGPGMNFDFHQDEARDDEGLWSRRLQDLCDELLAEVSDEKVLYNLWASDNSLEDYLCRGEGLFGACSLDFWGSWPGEDYEDYDDGDDFEYTHDEF</sequence>
<dbReference type="PANTHER" id="PTHR15881">
    <property type="entry name" value="MARGINAL ZONE B- AND B1-CELL-SPECIFIC PROTEIN"/>
    <property type="match status" value="1"/>
</dbReference>
<dbReference type="GO" id="GO:0005576">
    <property type="term" value="C:extracellular region"/>
    <property type="evidence" value="ECO:0007669"/>
    <property type="project" value="TreeGrafter"/>
</dbReference>
<keyword evidence="1" id="KW-0732">Signal</keyword>
<dbReference type="PANTHER" id="PTHR15881:SF2">
    <property type="entry name" value="MARGINAL ZONE B- AND B1-CELL-SPECIFIC PROTEIN"/>
    <property type="match status" value="1"/>
</dbReference>
<gene>
    <name evidence="2" type="ORF">C7M84_000636</name>
</gene>
<feature type="chain" id="PRO_5019017592" evidence="1">
    <location>
        <begin position="20"/>
        <end position="193"/>
    </location>
</feature>
<evidence type="ECO:0000313" key="2">
    <source>
        <dbReference type="EMBL" id="ROT80621.1"/>
    </source>
</evidence>
<dbReference type="GO" id="GO:0034663">
    <property type="term" value="C:endoplasmic reticulum chaperone complex"/>
    <property type="evidence" value="ECO:0007669"/>
    <property type="project" value="TreeGrafter"/>
</dbReference>
<proteinExistence type="predicted"/>
<evidence type="ECO:0000313" key="3">
    <source>
        <dbReference type="Proteomes" id="UP000283509"/>
    </source>
</evidence>
<dbReference type="Proteomes" id="UP000283509">
    <property type="component" value="Unassembled WGS sequence"/>
</dbReference>
<comment type="caution">
    <text evidence="2">The sequence shown here is derived from an EMBL/GenBank/DDBJ whole genome shotgun (WGS) entry which is preliminary data.</text>
</comment>
<reference evidence="2 3" key="2">
    <citation type="submission" date="2019-01" db="EMBL/GenBank/DDBJ databases">
        <title>The decoding of complex shrimp genome reveals the adaptation for benthos swimmer, frequently molting mechanism and breeding impact on genome.</title>
        <authorList>
            <person name="Sun Y."/>
            <person name="Gao Y."/>
            <person name="Yu Y."/>
        </authorList>
    </citation>
    <scope>NUCLEOTIDE SEQUENCE [LARGE SCALE GENOMIC DNA]</scope>
    <source>
        <tissue evidence="2">Muscle</tissue>
    </source>
</reference>
<organism evidence="2 3">
    <name type="scientific">Penaeus vannamei</name>
    <name type="common">Whiteleg shrimp</name>
    <name type="synonym">Litopenaeus vannamei</name>
    <dbReference type="NCBI Taxonomy" id="6689"/>
    <lineage>
        <taxon>Eukaryota</taxon>
        <taxon>Metazoa</taxon>
        <taxon>Ecdysozoa</taxon>
        <taxon>Arthropoda</taxon>
        <taxon>Crustacea</taxon>
        <taxon>Multicrustacea</taxon>
        <taxon>Malacostraca</taxon>
        <taxon>Eumalacostraca</taxon>
        <taxon>Eucarida</taxon>
        <taxon>Decapoda</taxon>
        <taxon>Dendrobranchiata</taxon>
        <taxon>Penaeoidea</taxon>
        <taxon>Penaeidae</taxon>
        <taxon>Penaeus</taxon>
    </lineage>
</organism>
<dbReference type="STRING" id="6689.A0A423TVY0"/>
<dbReference type="OrthoDB" id="448621at2759"/>
<dbReference type="AlphaFoldDB" id="A0A423TVY0"/>
<dbReference type="EMBL" id="QCYY01001098">
    <property type="protein sequence ID" value="ROT80621.1"/>
    <property type="molecule type" value="Genomic_DNA"/>
</dbReference>
<evidence type="ECO:0000256" key="1">
    <source>
        <dbReference type="SAM" id="SignalP"/>
    </source>
</evidence>
<reference evidence="2 3" key="1">
    <citation type="submission" date="2018-04" db="EMBL/GenBank/DDBJ databases">
        <authorList>
            <person name="Zhang X."/>
            <person name="Yuan J."/>
            <person name="Li F."/>
            <person name="Xiang J."/>
        </authorList>
    </citation>
    <scope>NUCLEOTIDE SEQUENCE [LARGE SCALE GENOMIC DNA]</scope>
    <source>
        <tissue evidence="2">Muscle</tissue>
    </source>
</reference>
<protein>
    <submittedName>
        <fullName evidence="2">Putative marginal zone B-and B1-cell-specific protein</fullName>
    </submittedName>
</protein>
<accession>A0A423TVY0</accession>